<dbReference type="Pfam" id="PF12859">
    <property type="entry name" value="ANAPC1"/>
    <property type="match status" value="2"/>
</dbReference>
<sequence length="1989" mass="220159">KNKTNRGFCHSTPRALPPNLPPSVAAAPCPTSTRPGSPSPASTRLGSPSTPRLRPPSRTAPRLASASACPGPAPPPGTREYPSLADAERRPLHVAGDGHRHGNQRAGADLQRCYPRPPLLLPLLHPRALLQCYPYLPLLAAGRGVMAPSIGSRQLTVLREFRPYGLAVEEADGEGDPGARPSPQDQDYDYFLFDPAVAASPIPDPAEESSGSGSDGDHELFIRGNRVKPVILFTAFRIIWSNGSRVHKRYVSPNTVIMACWCRMNAICDALLCVLQVDTLSIYNVTGEVVSIPLPYAVSSVWPLPFGLLLQKSTDGGHMVPSSSSLLNARDLTRPNKEYGFSFNVLYHANTLEVDSKADGAIMSSHLILKHPLEEPQAAYVDERDRLTIMKDFDENIIWTSDTIPLVASYHKGKFQHSVWQIQGTSYQEAVNENTMLPASCDISSHKCAFRKIWLGKCSQSAASKVFLATDIDGTPIICFLLHEQKTLLAVRIQVDETTDETSGDIQPHMSWNIHAFAAAPVIVTRPRVRIGVLPFADILILSSDNDLLLYSGKQCLCRYTLPTVFGKGIFSSGDVNCETSQIYRDLKITSIADSVEDRINVTCSNGLMLRCSLRKKPSSSLVSDCITAMAEGLQSCFYNHFVSLFWSVSDAAYQYSSSHIDSEWESFSNEIRKVCTQYGQTLPTMSPTSPSKAWDFLMNSKYHAQYCRRTPTSFNSLLPVSCTAFKPVLQDEHSSDDQHSADAPFYIQFMRETLVTLHALYENLKLNILRKEDLGLLASLLCMVASSLGEHSYVDYYCRDFTLDLIQFHSLAASSSLKTPPSLFRWFENCLRHGCDSANLEDIPALMCKQKGFAMSWGRKVVSFYSLLLGAERNGRFLSSGVYCEVASGSARNTEELTVLAMVAEKFGRQQLDLLPVGVSLVLRHALDKCRDSPPDDWPAPAYVLVGREDLATTKTGLSVKKEKAFWNNDNLTSMSVPYMLHLQPVTIPSTASDIPTSEVLNSEDSDSVYRSVEDGMEHIFTSTTQLRFGHDLRLNEVRRLLCSARPVAVQTPTNPSVSDQDLQQQQLWNFAQRTTALPFGRGAFTLATTYTLLTEALVFPKLVLAGRLPAQQNATVNLDLSSRSVSEFKSWAEFHNGVAAGLRLAPFQEKMLRTWIQYNRPSEPNFTHAGLLLAFGLHEHLRVLTMTDAYRYLSQEHDITTLGLLLGLAASHRGTMDPAISKMLYFHVPSRHPSSTPELELPTLLQSAAVMGIGLLYEGSAHALTMKILLVIGSPLEGYAVAAGSALGFVALGHGSDAFGFMDTFLDRLFEYIGSKEVYHEKNLNAVDDQTGNTGQMMDGAQINVDVTAPGAIIALGLIFLKAESEEIAARLSVPNTHFDLQYVRPDFIMLRIIARNLIMWSRIQPTKDWIDSQIPETVKFGVSNMSEGAVNSDEFDTEALFQAYVNIVTGACISLGLKYAGSRNGDAQELLYAYTVHFLNEIKHIPVRTASMLPKGLLQHVDRGTLELCLHLIVLSLSLVMAGSGNLQTFRLLRYLRGRISAEGQVNYGLQMAVSMAMGFLFLGGGTHTFSTRNSAIAALLIALYPRLPTGPNDNRCHLQAFRHLYVLATEPRWVQTVDVDTGLPVYCPLEVTVAETEFYGETNYSEVTPCLLPERTVLKSIRVCGPRYWPQVIKLTPEDKPWWRSGDKTDPFNGGVLYIKRKVGSCSYSDDPIGCQSLISRAMHEVGDTPTVSCSTQPNSSNHSSFRVDQLVSTFSANPSLIAFAKLCCESWKDRQLVLVFCSNVIFQLQMEWQFSRVLLSGTLRMYEQRQTVTITGVYISFYTIIESVGEHLKTGHFPFYDSLFLPNLKVALAYNEALVDGRITNGGITQSTFLESLLKRVGDIFAELPNLKDSFCSYLSTGKWPDAQKDAVVLSWYLQWYSIPPPHVVSSVIEMVEPRVPAGVSMLPLLRLLLPNTHLVGLIQIEKAHIAMKSEGLALQMQIQ</sequence>
<keyword evidence="17" id="KW-1185">Reference proteome</keyword>
<evidence type="ECO:0000313" key="16">
    <source>
        <dbReference type="EMBL" id="TVU18931.1"/>
    </source>
</evidence>
<keyword evidence="8" id="KW-0833">Ubl conjugation pathway</keyword>
<dbReference type="OrthoDB" id="26401at2759"/>
<dbReference type="EMBL" id="RWGY01000029">
    <property type="protein sequence ID" value="TVU18931.1"/>
    <property type="molecule type" value="Genomic_DNA"/>
</dbReference>
<dbReference type="GO" id="GO:0060090">
    <property type="term" value="F:molecular adaptor activity"/>
    <property type="evidence" value="ECO:0007669"/>
    <property type="project" value="TreeGrafter"/>
</dbReference>
<evidence type="ECO:0000256" key="1">
    <source>
        <dbReference type="ARBA" id="ARBA00004123"/>
    </source>
</evidence>
<evidence type="ECO:0000256" key="4">
    <source>
        <dbReference type="ARBA" id="ARBA00016070"/>
    </source>
</evidence>
<dbReference type="FunFam" id="1.25.10.10:FF:000211">
    <property type="entry name" value="Anaphase-promoting complex subunit 1"/>
    <property type="match status" value="1"/>
</dbReference>
<evidence type="ECO:0000256" key="7">
    <source>
        <dbReference type="ARBA" id="ARBA00022776"/>
    </source>
</evidence>
<evidence type="ECO:0000256" key="10">
    <source>
        <dbReference type="ARBA" id="ARBA00023306"/>
    </source>
</evidence>
<feature type="non-terminal residue" evidence="16">
    <location>
        <position position="1"/>
    </location>
</feature>
<comment type="pathway">
    <text evidence="2">Protein modification; protein ubiquitination.</text>
</comment>
<dbReference type="GO" id="GO:0031145">
    <property type="term" value="P:anaphase-promoting complex-dependent catabolic process"/>
    <property type="evidence" value="ECO:0007669"/>
    <property type="project" value="TreeGrafter"/>
</dbReference>
<feature type="compositionally biased region" description="Polar residues" evidence="11">
    <location>
        <begin position="30"/>
        <end position="46"/>
    </location>
</feature>
<feature type="domain" description="Anaphase-promoting complex subunit 1 middle" evidence="14">
    <location>
        <begin position="688"/>
        <end position="803"/>
    </location>
</feature>
<dbReference type="InterPro" id="IPR046794">
    <property type="entry name" value="Apc1_MidN"/>
</dbReference>
<evidence type="ECO:0000313" key="17">
    <source>
        <dbReference type="Proteomes" id="UP000324897"/>
    </source>
</evidence>
<evidence type="ECO:0000256" key="8">
    <source>
        <dbReference type="ARBA" id="ARBA00022786"/>
    </source>
</evidence>
<comment type="similarity">
    <text evidence="3">Belongs to the APC1 family.</text>
</comment>
<dbReference type="GO" id="GO:0070979">
    <property type="term" value="P:protein K11-linked ubiquitination"/>
    <property type="evidence" value="ECO:0007669"/>
    <property type="project" value="TreeGrafter"/>
</dbReference>
<feature type="region of interest" description="Disordered" evidence="11">
    <location>
        <begin position="1"/>
        <end position="83"/>
    </location>
</feature>
<feature type="domain" description="Anaphase-promoting complex subunit 1 C-terminal" evidence="13">
    <location>
        <begin position="1754"/>
        <end position="1929"/>
    </location>
</feature>
<keyword evidence="10" id="KW-0131">Cell cycle</keyword>
<dbReference type="Gene3D" id="1.25.10.10">
    <property type="entry name" value="Leucine-rich Repeat Variant"/>
    <property type="match status" value="2"/>
</dbReference>
<evidence type="ECO:0000259" key="13">
    <source>
        <dbReference type="Pfam" id="PF18122"/>
    </source>
</evidence>
<feature type="domain" description="Anaphase-promoting complex subunit 1 N-terminal" evidence="12">
    <location>
        <begin position="185"/>
        <end position="429"/>
    </location>
</feature>
<keyword evidence="7" id="KW-0498">Mitosis</keyword>
<comment type="subcellular location">
    <subcellularLocation>
        <location evidence="1">Nucleus</location>
    </subcellularLocation>
</comment>
<gene>
    <name evidence="16" type="ORF">EJB05_35051</name>
</gene>
<feature type="domain" description="Anaphase-promoting complex subunit 1 beta-sandwich" evidence="15">
    <location>
        <begin position="1618"/>
        <end position="1679"/>
    </location>
</feature>
<dbReference type="Pfam" id="PF20518">
    <property type="entry name" value="Apc1_MidN"/>
    <property type="match status" value="2"/>
</dbReference>
<evidence type="ECO:0000256" key="9">
    <source>
        <dbReference type="ARBA" id="ARBA00023242"/>
    </source>
</evidence>
<dbReference type="InterPro" id="IPR048971">
    <property type="entry name" value="Apc1_3rd"/>
</dbReference>
<evidence type="ECO:0000256" key="11">
    <source>
        <dbReference type="SAM" id="MobiDB-lite"/>
    </source>
</evidence>
<feature type="domain" description="Anaphase-promoting complex subunit 1 N-terminal" evidence="12">
    <location>
        <begin position="460"/>
        <end position="671"/>
    </location>
</feature>
<dbReference type="InterPro" id="IPR011989">
    <property type="entry name" value="ARM-like"/>
</dbReference>
<dbReference type="InterPro" id="IPR041221">
    <property type="entry name" value="APC1_C"/>
</dbReference>
<dbReference type="Gramene" id="TVU18931">
    <property type="protein sequence ID" value="TVU18931"/>
    <property type="gene ID" value="EJB05_35051"/>
</dbReference>
<feature type="domain" description="Anaphase-promoting complex subunit 1 middle" evidence="14">
    <location>
        <begin position="891"/>
        <end position="953"/>
    </location>
</feature>
<dbReference type="GO" id="GO:0007091">
    <property type="term" value="P:metaphase/anaphase transition of mitotic cell cycle"/>
    <property type="evidence" value="ECO:0007669"/>
    <property type="project" value="TreeGrafter"/>
</dbReference>
<evidence type="ECO:0000256" key="2">
    <source>
        <dbReference type="ARBA" id="ARBA00004906"/>
    </source>
</evidence>
<feature type="compositionally biased region" description="Low complexity" evidence="11">
    <location>
        <begin position="47"/>
        <end position="70"/>
    </location>
</feature>
<comment type="caution">
    <text evidence="16">The sequence shown here is derived from an EMBL/GenBank/DDBJ whole genome shotgun (WGS) entry which is preliminary data.</text>
</comment>
<protein>
    <recommendedName>
        <fullName evidence="4">Anaphase-promoting complex subunit 1</fullName>
    </recommendedName>
</protein>
<organism evidence="16 17">
    <name type="scientific">Eragrostis curvula</name>
    <name type="common">weeping love grass</name>
    <dbReference type="NCBI Taxonomy" id="38414"/>
    <lineage>
        <taxon>Eukaryota</taxon>
        <taxon>Viridiplantae</taxon>
        <taxon>Streptophyta</taxon>
        <taxon>Embryophyta</taxon>
        <taxon>Tracheophyta</taxon>
        <taxon>Spermatophyta</taxon>
        <taxon>Magnoliopsida</taxon>
        <taxon>Liliopsida</taxon>
        <taxon>Poales</taxon>
        <taxon>Poaceae</taxon>
        <taxon>PACMAD clade</taxon>
        <taxon>Chloridoideae</taxon>
        <taxon>Eragrostideae</taxon>
        <taxon>Eragrostidinae</taxon>
        <taxon>Eragrostis</taxon>
    </lineage>
</organism>
<evidence type="ECO:0000259" key="15">
    <source>
        <dbReference type="Pfam" id="PF21282"/>
    </source>
</evidence>
<keyword evidence="6" id="KW-0677">Repeat</keyword>
<dbReference type="PANTHER" id="PTHR12827">
    <property type="entry name" value="MEIOTIC CHECKPOINT REGULATOR TSG24 FAMILY MEMBER"/>
    <property type="match status" value="1"/>
</dbReference>
<reference evidence="16 17" key="1">
    <citation type="journal article" date="2019" name="Sci. Rep.">
        <title>A high-quality genome of Eragrostis curvula grass provides insights into Poaceae evolution and supports new strategies to enhance forage quality.</title>
        <authorList>
            <person name="Carballo J."/>
            <person name="Santos B.A.C.M."/>
            <person name="Zappacosta D."/>
            <person name="Garbus I."/>
            <person name="Selva J.P."/>
            <person name="Gallo C.A."/>
            <person name="Diaz A."/>
            <person name="Albertini E."/>
            <person name="Caccamo M."/>
            <person name="Echenique V."/>
        </authorList>
    </citation>
    <scope>NUCLEOTIDE SEQUENCE [LARGE SCALE GENOMIC DNA]</scope>
    <source>
        <strain evidence="17">cv. Victoria</strain>
        <tissue evidence="16">Leaf</tissue>
    </source>
</reference>
<dbReference type="PANTHER" id="PTHR12827:SF3">
    <property type="entry name" value="ANAPHASE-PROMOTING COMPLEX SUBUNIT 1"/>
    <property type="match status" value="1"/>
</dbReference>
<dbReference type="Pfam" id="PF18122">
    <property type="entry name" value="APC1_C"/>
    <property type="match status" value="1"/>
</dbReference>
<evidence type="ECO:0000256" key="3">
    <source>
        <dbReference type="ARBA" id="ARBA00010547"/>
    </source>
</evidence>
<dbReference type="InterPro" id="IPR049255">
    <property type="entry name" value="Apc1_N"/>
</dbReference>
<name>A0A5J9U709_9POAL</name>
<evidence type="ECO:0000259" key="14">
    <source>
        <dbReference type="Pfam" id="PF20518"/>
    </source>
</evidence>
<keyword evidence="9" id="KW-0539">Nucleus</keyword>
<evidence type="ECO:0000256" key="5">
    <source>
        <dbReference type="ARBA" id="ARBA00022618"/>
    </source>
</evidence>
<dbReference type="GO" id="GO:0051301">
    <property type="term" value="P:cell division"/>
    <property type="evidence" value="ECO:0007669"/>
    <property type="project" value="UniProtKB-KW"/>
</dbReference>
<dbReference type="Pfam" id="PF21282">
    <property type="entry name" value="APC1_3rd"/>
    <property type="match status" value="1"/>
</dbReference>
<dbReference type="InterPro" id="IPR024990">
    <property type="entry name" value="Apc1"/>
</dbReference>
<dbReference type="Proteomes" id="UP000324897">
    <property type="component" value="Chromosome 7"/>
</dbReference>
<evidence type="ECO:0000259" key="12">
    <source>
        <dbReference type="Pfam" id="PF12859"/>
    </source>
</evidence>
<dbReference type="FunFam" id="1.25.10.10:FF:000338">
    <property type="entry name" value="Anaphase-promoting complex subunit 1"/>
    <property type="match status" value="1"/>
</dbReference>
<evidence type="ECO:0000256" key="6">
    <source>
        <dbReference type="ARBA" id="ARBA00022737"/>
    </source>
</evidence>
<proteinExistence type="inferred from homology"/>
<dbReference type="GO" id="GO:0005680">
    <property type="term" value="C:anaphase-promoting complex"/>
    <property type="evidence" value="ECO:0007669"/>
    <property type="project" value="InterPro"/>
</dbReference>
<keyword evidence="5" id="KW-0132">Cell division</keyword>
<accession>A0A5J9U709</accession>